<sequence length="87" mass="10119">MNLYKKFMDWRRDNQINSFSENTFIKDAPDDRFLFTKVALIFDIAGACYSDELRDLAINNVQDLEKALLGTIPNTKTHISRSFTINQ</sequence>
<organism evidence="1 2">
    <name type="scientific">Exocentrus adspersus</name>
    <dbReference type="NCBI Taxonomy" id="1586481"/>
    <lineage>
        <taxon>Eukaryota</taxon>
        <taxon>Metazoa</taxon>
        <taxon>Ecdysozoa</taxon>
        <taxon>Arthropoda</taxon>
        <taxon>Hexapoda</taxon>
        <taxon>Insecta</taxon>
        <taxon>Pterygota</taxon>
        <taxon>Neoptera</taxon>
        <taxon>Endopterygota</taxon>
        <taxon>Coleoptera</taxon>
        <taxon>Polyphaga</taxon>
        <taxon>Cucujiformia</taxon>
        <taxon>Chrysomeloidea</taxon>
        <taxon>Cerambycidae</taxon>
        <taxon>Lamiinae</taxon>
        <taxon>Acanthocinini</taxon>
        <taxon>Exocentrus</taxon>
    </lineage>
</organism>
<name>A0AAV8V7B2_9CUCU</name>
<proteinExistence type="predicted"/>
<dbReference type="Proteomes" id="UP001159042">
    <property type="component" value="Unassembled WGS sequence"/>
</dbReference>
<evidence type="ECO:0000313" key="1">
    <source>
        <dbReference type="EMBL" id="KAJ8910038.1"/>
    </source>
</evidence>
<reference evidence="1 2" key="1">
    <citation type="journal article" date="2023" name="Insect Mol. Biol.">
        <title>Genome sequencing provides insights into the evolution of gene families encoding plant cell wall-degrading enzymes in longhorned beetles.</title>
        <authorList>
            <person name="Shin N.R."/>
            <person name="Okamura Y."/>
            <person name="Kirsch R."/>
            <person name="Pauchet Y."/>
        </authorList>
    </citation>
    <scope>NUCLEOTIDE SEQUENCE [LARGE SCALE GENOMIC DNA]</scope>
    <source>
        <strain evidence="1">EAD_L_NR</strain>
    </source>
</reference>
<comment type="caution">
    <text evidence="1">The sequence shown here is derived from an EMBL/GenBank/DDBJ whole genome shotgun (WGS) entry which is preliminary data.</text>
</comment>
<protein>
    <submittedName>
        <fullName evidence="1">Uncharacterized protein</fullName>
    </submittedName>
</protein>
<accession>A0AAV8V7B2</accession>
<gene>
    <name evidence="1" type="ORF">NQ315_015243</name>
</gene>
<keyword evidence="2" id="KW-1185">Reference proteome</keyword>
<dbReference type="AlphaFoldDB" id="A0AAV8V7B2"/>
<dbReference type="EMBL" id="JANEYG010000366">
    <property type="protein sequence ID" value="KAJ8910038.1"/>
    <property type="molecule type" value="Genomic_DNA"/>
</dbReference>
<evidence type="ECO:0000313" key="2">
    <source>
        <dbReference type="Proteomes" id="UP001159042"/>
    </source>
</evidence>